<dbReference type="InterPro" id="IPR036179">
    <property type="entry name" value="Ig-like_dom_sf"/>
</dbReference>
<dbReference type="InterPro" id="IPR003597">
    <property type="entry name" value="Ig_C1-set"/>
</dbReference>
<evidence type="ECO:0000259" key="2">
    <source>
        <dbReference type="PROSITE" id="PS50835"/>
    </source>
</evidence>
<dbReference type="Ensembl" id="ENSGWIT00000031932.1">
    <property type="protein sequence ID" value="ENSGWIP00000029249.1"/>
    <property type="gene ID" value="ENSGWIG00000015270.1"/>
</dbReference>
<feature type="domain" description="Ig-like" evidence="2">
    <location>
        <begin position="52"/>
        <end position="141"/>
    </location>
</feature>
<evidence type="ECO:0000256" key="1">
    <source>
        <dbReference type="ARBA" id="ARBA00023180"/>
    </source>
</evidence>
<dbReference type="InterPro" id="IPR007110">
    <property type="entry name" value="Ig-like_dom"/>
</dbReference>
<dbReference type="InterPro" id="IPR013783">
    <property type="entry name" value="Ig-like_fold"/>
</dbReference>
<evidence type="ECO:0000313" key="4">
    <source>
        <dbReference type="Proteomes" id="UP000694680"/>
    </source>
</evidence>
<reference evidence="3" key="1">
    <citation type="submission" date="2025-08" db="UniProtKB">
        <authorList>
            <consortium name="Ensembl"/>
        </authorList>
    </citation>
    <scope>IDENTIFICATION</scope>
</reference>
<reference evidence="3" key="2">
    <citation type="submission" date="2025-09" db="UniProtKB">
        <authorList>
            <consortium name="Ensembl"/>
        </authorList>
    </citation>
    <scope>IDENTIFICATION</scope>
</reference>
<dbReference type="SMART" id="SM00407">
    <property type="entry name" value="IGc1"/>
    <property type="match status" value="1"/>
</dbReference>
<proteinExistence type="predicted"/>
<dbReference type="GO" id="GO:0009897">
    <property type="term" value="C:external side of plasma membrane"/>
    <property type="evidence" value="ECO:0007669"/>
    <property type="project" value="TreeGrafter"/>
</dbReference>
<protein>
    <recommendedName>
        <fullName evidence="2">Ig-like domain-containing protein</fullName>
    </recommendedName>
</protein>
<keyword evidence="1" id="KW-0325">Glycoprotein</keyword>
<dbReference type="AlphaFoldDB" id="A0A8C5GET9"/>
<dbReference type="InterPro" id="IPR050208">
    <property type="entry name" value="MHC_class-I_related"/>
</dbReference>
<keyword evidence="4" id="KW-1185">Reference proteome</keyword>
<dbReference type="SUPFAM" id="SSF48726">
    <property type="entry name" value="Immunoglobulin"/>
    <property type="match status" value="1"/>
</dbReference>
<dbReference type="GO" id="GO:0006955">
    <property type="term" value="P:immune response"/>
    <property type="evidence" value="ECO:0007669"/>
    <property type="project" value="TreeGrafter"/>
</dbReference>
<dbReference type="PANTHER" id="PTHR16675">
    <property type="entry name" value="MHC CLASS I-RELATED"/>
    <property type="match status" value="1"/>
</dbReference>
<organism evidence="3 4">
    <name type="scientific">Gouania willdenowi</name>
    <name type="common">Blunt-snouted clingfish</name>
    <name type="synonym">Lepadogaster willdenowi</name>
    <dbReference type="NCBI Taxonomy" id="441366"/>
    <lineage>
        <taxon>Eukaryota</taxon>
        <taxon>Metazoa</taxon>
        <taxon>Chordata</taxon>
        <taxon>Craniata</taxon>
        <taxon>Vertebrata</taxon>
        <taxon>Euteleostomi</taxon>
        <taxon>Actinopterygii</taxon>
        <taxon>Neopterygii</taxon>
        <taxon>Teleostei</taxon>
        <taxon>Neoteleostei</taxon>
        <taxon>Acanthomorphata</taxon>
        <taxon>Ovalentaria</taxon>
        <taxon>Blenniimorphae</taxon>
        <taxon>Blenniiformes</taxon>
        <taxon>Gobiesocoidei</taxon>
        <taxon>Gobiesocidae</taxon>
        <taxon>Gobiesocinae</taxon>
        <taxon>Gouania</taxon>
    </lineage>
</organism>
<accession>A0A8C5GET9</accession>
<evidence type="ECO:0000313" key="3">
    <source>
        <dbReference type="Ensembl" id="ENSGWIP00000029249.1"/>
    </source>
</evidence>
<name>A0A8C5GET9_GOUWI</name>
<dbReference type="Gene3D" id="2.60.40.10">
    <property type="entry name" value="Immunoglobulins"/>
    <property type="match status" value="1"/>
</dbReference>
<dbReference type="PROSITE" id="PS50835">
    <property type="entry name" value="IG_LIKE"/>
    <property type="match status" value="1"/>
</dbReference>
<dbReference type="Proteomes" id="UP000694680">
    <property type="component" value="Unassembled WGS sequence"/>
</dbReference>
<dbReference type="Pfam" id="PF07654">
    <property type="entry name" value="C1-set"/>
    <property type="match status" value="1"/>
</dbReference>
<sequence length="173" mass="19514">MNHRQTVKFKQLLIKQVKSIYTNTLKSAMLTNSLLRTGNLVSPSPRSDDHAPRTTCEQLHLPSSDLPSVSLLQTAPWAPVNCHATGFYPSSATMLWRKDSQEVGVGVERGEVLPNHDGTFQMSIELNLSSLQADEWGRYECVFQLPGPQNVIVTRLNRSTIRTNWGKIRRSRK</sequence>
<dbReference type="PANTHER" id="PTHR16675:SF237">
    <property type="entry name" value="MHC CLASS I ANTIGEN TRANSCRIPT VARIANT 1-RELATED"/>
    <property type="match status" value="1"/>
</dbReference>
<dbReference type="GO" id="GO:0005615">
    <property type="term" value="C:extracellular space"/>
    <property type="evidence" value="ECO:0007669"/>
    <property type="project" value="TreeGrafter"/>
</dbReference>